<comment type="caution">
    <text evidence="1">The sequence shown here is derived from an EMBL/GenBank/DDBJ whole genome shotgun (WGS) entry which is preliminary data.</text>
</comment>
<name>A0A429ZN64_9ENTE</name>
<evidence type="ECO:0000313" key="1">
    <source>
        <dbReference type="EMBL" id="RST95142.1"/>
    </source>
</evidence>
<dbReference type="SUPFAM" id="SSF48452">
    <property type="entry name" value="TPR-like"/>
    <property type="match status" value="1"/>
</dbReference>
<organism evidence="1 2">
    <name type="scientific">Vagococcus salmoninarum</name>
    <dbReference type="NCBI Taxonomy" id="2739"/>
    <lineage>
        <taxon>Bacteria</taxon>
        <taxon>Bacillati</taxon>
        <taxon>Bacillota</taxon>
        <taxon>Bacilli</taxon>
        <taxon>Lactobacillales</taxon>
        <taxon>Enterococcaceae</taxon>
        <taxon>Vagococcus</taxon>
    </lineage>
</organism>
<proteinExistence type="predicted"/>
<dbReference type="EMBL" id="NGJU01000011">
    <property type="protein sequence ID" value="RST95142.1"/>
    <property type="molecule type" value="Genomic_DNA"/>
</dbReference>
<dbReference type="InterPro" id="IPR011990">
    <property type="entry name" value="TPR-like_helical_dom_sf"/>
</dbReference>
<evidence type="ECO:0008006" key="3">
    <source>
        <dbReference type="Google" id="ProtNLM"/>
    </source>
</evidence>
<reference evidence="1 2" key="1">
    <citation type="submission" date="2017-05" db="EMBL/GenBank/DDBJ databases">
        <title>Vagococcus spp. assemblies.</title>
        <authorList>
            <person name="Gulvik C.A."/>
        </authorList>
    </citation>
    <scope>NUCLEOTIDE SEQUENCE [LARGE SCALE GENOMIC DNA]</scope>
    <source>
        <strain evidence="1 2">NCFB 2777</strain>
    </source>
</reference>
<dbReference type="Proteomes" id="UP000287239">
    <property type="component" value="Unassembled WGS sequence"/>
</dbReference>
<dbReference type="GeneID" id="98568334"/>
<protein>
    <recommendedName>
        <fullName evidence="3">DUF924 domain-containing protein</fullName>
    </recommendedName>
</protein>
<dbReference type="Gene3D" id="1.25.40.10">
    <property type="entry name" value="Tetratricopeptide repeat domain"/>
    <property type="match status" value="1"/>
</dbReference>
<dbReference type="InterPro" id="IPR010323">
    <property type="entry name" value="DUF924"/>
</dbReference>
<accession>A0A429ZN64</accession>
<dbReference type="Gene3D" id="1.20.58.320">
    <property type="entry name" value="TPR-like"/>
    <property type="match status" value="1"/>
</dbReference>
<sequence length="179" mass="20981">MRYEEILNFWFEEIDSSAWFKKDEAFDLMLAKRFGEIHRQSSLGETASWRETIKGRLAEIIVLDQFSRNLFRDEAEAFAYDGMSLILAQEALKAPDLDELTMSEKAFLYMPFMHSESLVIHQKALELFNQPGLETNYDFEKQHLVIIERFGRYPHRNKILGRPSTAAEIAFLQEENSSF</sequence>
<keyword evidence="2" id="KW-1185">Reference proteome</keyword>
<dbReference type="AlphaFoldDB" id="A0A429ZN64"/>
<gene>
    <name evidence="1" type="ORF">CBF35_08130</name>
</gene>
<dbReference type="OrthoDB" id="7593450at2"/>
<dbReference type="RefSeq" id="WP_126779938.1">
    <property type="nucleotide sequence ID" value="NZ_CAUQJP010000062.1"/>
</dbReference>
<evidence type="ECO:0000313" key="2">
    <source>
        <dbReference type="Proteomes" id="UP000287239"/>
    </source>
</evidence>
<dbReference type="Pfam" id="PF06041">
    <property type="entry name" value="DUF924"/>
    <property type="match status" value="1"/>
</dbReference>